<name>A0A0E9T6A3_ANGAN</name>
<reference evidence="1" key="2">
    <citation type="journal article" date="2015" name="Fish Shellfish Immunol.">
        <title>Early steps in the European eel (Anguilla anguilla)-Vibrio vulnificus interaction in the gills: Role of the RtxA13 toxin.</title>
        <authorList>
            <person name="Callol A."/>
            <person name="Pajuelo D."/>
            <person name="Ebbesson L."/>
            <person name="Teles M."/>
            <person name="MacKenzie S."/>
            <person name="Amaro C."/>
        </authorList>
    </citation>
    <scope>NUCLEOTIDE SEQUENCE</scope>
</reference>
<reference evidence="1" key="1">
    <citation type="submission" date="2014-11" db="EMBL/GenBank/DDBJ databases">
        <authorList>
            <person name="Amaro Gonzalez C."/>
        </authorList>
    </citation>
    <scope>NUCLEOTIDE SEQUENCE</scope>
</reference>
<dbReference type="EMBL" id="GBXM01059401">
    <property type="protein sequence ID" value="JAH49176.1"/>
    <property type="molecule type" value="Transcribed_RNA"/>
</dbReference>
<proteinExistence type="predicted"/>
<accession>A0A0E9T6A3</accession>
<sequence>MGKRERDGRL</sequence>
<protein>
    <submittedName>
        <fullName evidence="1">Uncharacterized protein</fullName>
    </submittedName>
</protein>
<evidence type="ECO:0000313" key="1">
    <source>
        <dbReference type="EMBL" id="JAH49176.1"/>
    </source>
</evidence>
<organism evidence="1">
    <name type="scientific">Anguilla anguilla</name>
    <name type="common">European freshwater eel</name>
    <name type="synonym">Muraena anguilla</name>
    <dbReference type="NCBI Taxonomy" id="7936"/>
    <lineage>
        <taxon>Eukaryota</taxon>
        <taxon>Metazoa</taxon>
        <taxon>Chordata</taxon>
        <taxon>Craniata</taxon>
        <taxon>Vertebrata</taxon>
        <taxon>Euteleostomi</taxon>
        <taxon>Actinopterygii</taxon>
        <taxon>Neopterygii</taxon>
        <taxon>Teleostei</taxon>
        <taxon>Anguilliformes</taxon>
        <taxon>Anguillidae</taxon>
        <taxon>Anguilla</taxon>
    </lineage>
</organism>